<name>A0A212C399_CEREH</name>
<dbReference type="PANTHER" id="PTHR13500">
    <property type="entry name" value="NUCLEOLAR PRERIBOSOMAL-ASSOCIATED PROTEIN 1"/>
    <property type="match status" value="1"/>
</dbReference>
<dbReference type="GO" id="GO:0000466">
    <property type="term" value="P:maturation of 5.8S rRNA from tricistronic rRNA transcript (SSU-rRNA, 5.8S rRNA, LSU-rRNA)"/>
    <property type="evidence" value="ECO:0007669"/>
    <property type="project" value="TreeGrafter"/>
</dbReference>
<protein>
    <submittedName>
        <fullName evidence="5">URB1</fullName>
    </submittedName>
</protein>
<dbReference type="InterPro" id="IPR032436">
    <property type="entry name" value="URB1_C"/>
</dbReference>
<dbReference type="InterPro" id="IPR039844">
    <property type="entry name" value="URB1"/>
</dbReference>
<dbReference type="InterPro" id="IPR016024">
    <property type="entry name" value="ARM-type_fold"/>
</dbReference>
<proteinExistence type="predicted"/>
<feature type="non-terminal residue" evidence="5">
    <location>
        <position position="1"/>
    </location>
</feature>
<dbReference type="GO" id="GO:0000463">
    <property type="term" value="P:maturation of LSU-rRNA from tricistronic rRNA transcript (SSU-rRNA, 5.8S rRNA, LSU-rRNA)"/>
    <property type="evidence" value="ECO:0007669"/>
    <property type="project" value="TreeGrafter"/>
</dbReference>
<evidence type="ECO:0000259" key="3">
    <source>
        <dbReference type="Pfam" id="PF16201"/>
    </source>
</evidence>
<reference evidence="5 6" key="1">
    <citation type="journal article" date="2018" name="Mol. Genet. Genomics">
        <title>The red deer Cervus elaphus genome CerEla1.0: sequencing, annotating, genes, and chromosomes.</title>
        <authorList>
            <person name="Bana N.A."/>
            <person name="Nyiri A."/>
            <person name="Nagy J."/>
            <person name="Frank K."/>
            <person name="Nagy T."/>
            <person name="Steger V."/>
            <person name="Schiller M."/>
            <person name="Lakatos P."/>
            <person name="Sugar L."/>
            <person name="Horn P."/>
            <person name="Barta E."/>
            <person name="Orosz L."/>
        </authorList>
    </citation>
    <scope>NUCLEOTIDE SEQUENCE [LARGE SCALE GENOMIC DNA]</scope>
    <source>
        <strain evidence="5">Hungarian</strain>
    </source>
</reference>
<dbReference type="PANTHER" id="PTHR13500:SF0">
    <property type="entry name" value="NUCLEOLAR PRE-RIBOSOMAL-ASSOCIATED PROTEIN 1"/>
    <property type="match status" value="1"/>
</dbReference>
<sequence>TSAEDAGKTMVRELVHNFLMDLCCSLKHGINFYDASLGTFGRGGNLTLLHFLLGLKTAADDELVAELVVNILKVCPDLLNKYFKEVTFSFLPRAKSTWSNNIRLLNKIYAAQPDISRAFQTREFIPLPRLLAMVMVTTAPLVCNKIMFTQALNLDSVSVKHTALSLVAVILKRAFKTIEHCLNKEAWQESGVYTAAMMEDFVQLFREALSKILPDLNAIIWVWQSLRKQDSEQDDEKGKKKASRTAAPCVAPESDDAETILLKAVLLQVICLYQKVVPHVVTQYNFDFSKLLKGVISEEGLREEVPPLLQHHILKVALELPASKFLWLKAQEGPDAEIIGGKRSVFYLLMKMFVTSGHSQLKSSTKLLIVKILRDTGVFEHTWPELELWLEHLDGTAEESKEAVIQFLERVLLTLVANPYSYTDKASDFVQEASTLQAAGTRQDADDASIPISHIDDVLDMVDVLVEGSEGLDEEIGFVLNEDMILLTFPFSAVVPAALEARNKLLLGTESEAGESVVAYLIGVLTDLLHTQRDPLALCLLLQSYDQLEPPSLPCCCRLSQFNRYYSLWIPEPAREALAQLRAALLRLPMHQALRAAKHLLLYVRSAVENFAQLGRSAGPPLLQLLLDLLRRLVIHCQQLDAQNQQKCQAAQAESDLFVDMESVASLELASDKTLEEVLVAILRHPTLEGWFLALERQALPPHALSPVLVKLLAASLSSGILPLLVASAPALRSLGQLGLLARYSEAVTQSILRELRRPRAGLATPTPKTLLPPLEALRGLHPYMEDAPLREVTLALLSLPEARLATQRPTQHPRKERPLTALGRTLVQLLSGRTQEQPLSGELLWASEYARGLAALLPTLAVAELDAVLLGALQREPALVPAVGLTLLDDCLERRTPAALGVAALLLRHSWPHQLRFERWCRQAGSGLRLREAPDDFLPIVHVYLQGRTQGRFTRPAEASSSVIPVLRKALWTPLQTRLLGADGPPESGLPQQILAQLVPFARAKDLRALMDRLPSLLQTPASHTSWIVADAVSAILEGSAEELQAWKKTLLKACVQWLIASFSGGQQEDGTQDQEKQMLLRLNELLNSLNEVDAGDWQKFVKTGLKFRYQDRAFLEALGAAIQLLYPPGSPTRSQLTQLPVVHMMLTQHSLFLPTLLRAAEEEPADSPVREALVDLMAGVVRLCPSVCASSHFAVLLGAYGASLSILDQKILLLLRAYEQNSHSLISFRVLLWGPAAVEHQKTCRSLGKSLWQQPSVGDILRLLDRDRVMKTILHFPQNRRLLPPEDAQEPIFKDRSTVDLGDLYDPCFLLHLFSELTRPEFVVDCRKFVDSNALGLTIAALSSYDPQMRAAAYSVLAAYYSQLEGARFREQPQVLYLLDVVRNGIRTKNMRLTFTLTLFIAKAALQILKPVPEHEQSSRLLPVLLQLRLRAEDGAGVGVGAPPPGNAGQALLRALRQAGRPPHRPVLLQQPAVRRGGPGDGRRGCDRELTLPMFGFRFLETALLSNLISLLHTLWVTTLGNRDVQAGAQPPCRPGSQEPPKLLALHLVDEFLYVLLVLTKHLRPTLASTQLTGFFGALDSVLRYRATVLQAFKDMNRLTVNATVLSTRDVLVLLHKWNLVERDVRLQEDLRAAAEKCQVRELLKMLKEKNKPGAPARARGPRARKRRPGEAEEAADPELPVSALEACRGLLRSILTHWEPEAPGADPEREDAGP</sequence>
<organism evidence="5 6">
    <name type="scientific">Cervus elaphus hippelaphus</name>
    <name type="common">European red deer</name>
    <dbReference type="NCBI Taxonomy" id="46360"/>
    <lineage>
        <taxon>Eukaryota</taxon>
        <taxon>Metazoa</taxon>
        <taxon>Chordata</taxon>
        <taxon>Craniata</taxon>
        <taxon>Vertebrata</taxon>
        <taxon>Euteleostomi</taxon>
        <taxon>Mammalia</taxon>
        <taxon>Eutheria</taxon>
        <taxon>Laurasiatheria</taxon>
        <taxon>Artiodactyla</taxon>
        <taxon>Ruminantia</taxon>
        <taxon>Pecora</taxon>
        <taxon>Cervidae</taxon>
        <taxon>Cervinae</taxon>
        <taxon>Cervus</taxon>
    </lineage>
</organism>
<feature type="region of interest" description="Disordered" evidence="1">
    <location>
        <begin position="1651"/>
        <end position="1681"/>
    </location>
</feature>
<accession>A0A212C399</accession>
<dbReference type="InterPro" id="IPR059018">
    <property type="entry name" value="HEAT_URB1"/>
</dbReference>
<dbReference type="EMBL" id="MKHE01000031">
    <property type="protein sequence ID" value="OWK00488.1"/>
    <property type="molecule type" value="Genomic_DNA"/>
</dbReference>
<dbReference type="GO" id="GO:0005730">
    <property type="term" value="C:nucleolus"/>
    <property type="evidence" value="ECO:0007669"/>
    <property type="project" value="TreeGrafter"/>
</dbReference>
<evidence type="ECO:0000313" key="6">
    <source>
        <dbReference type="Proteomes" id="UP000242450"/>
    </source>
</evidence>
<dbReference type="Proteomes" id="UP000242450">
    <property type="component" value="Chromosome 31"/>
</dbReference>
<dbReference type="Pfam" id="PF16201">
    <property type="entry name" value="NopRA1"/>
    <property type="match status" value="1"/>
</dbReference>
<feature type="domain" description="URB1 N-terminal" evidence="2">
    <location>
        <begin position="8"/>
        <end position="100"/>
    </location>
</feature>
<dbReference type="Pfam" id="PF11707">
    <property type="entry name" value="Npa1"/>
    <property type="match status" value="1"/>
</dbReference>
<dbReference type="InterPro" id="IPR021714">
    <property type="entry name" value="URB1_N"/>
</dbReference>
<gene>
    <name evidence="5" type="ORF">Celaphus_00019429</name>
</gene>
<feature type="non-terminal residue" evidence="5">
    <location>
        <position position="1717"/>
    </location>
</feature>
<evidence type="ECO:0000256" key="1">
    <source>
        <dbReference type="SAM" id="MobiDB-lite"/>
    </source>
</evidence>
<keyword evidence="6" id="KW-1185">Reference proteome</keyword>
<dbReference type="OrthoDB" id="72892at2759"/>
<feature type="domain" description="URB1 C-terminal" evidence="3">
    <location>
        <begin position="1337"/>
        <end position="1413"/>
    </location>
</feature>
<evidence type="ECO:0000313" key="5">
    <source>
        <dbReference type="EMBL" id="OWK00488.1"/>
    </source>
</evidence>
<comment type="caution">
    <text evidence="5">The sequence shown here is derived from an EMBL/GenBank/DDBJ whole genome shotgun (WGS) entry which is preliminary data.</text>
</comment>
<evidence type="ECO:0000259" key="2">
    <source>
        <dbReference type="Pfam" id="PF11707"/>
    </source>
</evidence>
<dbReference type="Pfam" id="PF26140">
    <property type="entry name" value="HEAT_URB1"/>
    <property type="match status" value="1"/>
</dbReference>
<dbReference type="SUPFAM" id="SSF48371">
    <property type="entry name" value="ARM repeat"/>
    <property type="match status" value="1"/>
</dbReference>
<feature type="domain" description="URB1 central HEAT repeat" evidence="4">
    <location>
        <begin position="343"/>
        <end position="432"/>
    </location>
</feature>
<evidence type="ECO:0000259" key="4">
    <source>
        <dbReference type="Pfam" id="PF26140"/>
    </source>
</evidence>